<name>A0A9X6Y815_BACTU</name>
<dbReference type="GO" id="GO:0016998">
    <property type="term" value="P:cell wall macromolecule catabolic process"/>
    <property type="evidence" value="ECO:0007669"/>
    <property type="project" value="InterPro"/>
</dbReference>
<dbReference type="GO" id="GO:0003796">
    <property type="term" value="F:lysozyme activity"/>
    <property type="evidence" value="ECO:0007669"/>
    <property type="project" value="InterPro"/>
</dbReference>
<sequence>MKLDLYKIIYLYTVFQFYCTTSKKEAQDFWARGDKDALFWVADVKVKTMSDMQGGTQAFIDELRRLGAKKIGLYVGHHMYRPFKAMNIKADFIWIPRYGGNKPVYPCDMWQYTETGYVEGVGKCDLNRFIGDKDLSWFIGKPDESKYIVTGGLGLQACHEVPQYLLERNWWAKMEFTTNRDAFVTTGRIYELQLSEFRTWMDGKGWYYEVR</sequence>
<dbReference type="PANTHER" id="PTHR34135">
    <property type="entry name" value="LYSOZYME"/>
    <property type="match status" value="1"/>
</dbReference>
<dbReference type="SUPFAM" id="SSF51445">
    <property type="entry name" value="(Trans)glycosidases"/>
    <property type="match status" value="1"/>
</dbReference>
<proteinExistence type="inferred from homology"/>
<evidence type="ECO:0000313" key="2">
    <source>
        <dbReference type="EMBL" id="PEA86660.1"/>
    </source>
</evidence>
<dbReference type="InterPro" id="IPR002053">
    <property type="entry name" value="Glyco_hydro_25"/>
</dbReference>
<dbReference type="Gene3D" id="3.20.20.80">
    <property type="entry name" value="Glycosidases"/>
    <property type="match status" value="1"/>
</dbReference>
<comment type="caution">
    <text evidence="2">The sequence shown here is derived from an EMBL/GenBank/DDBJ whole genome shotgun (WGS) entry which is preliminary data.</text>
</comment>
<protein>
    <submittedName>
        <fullName evidence="2">N-acetylmuramoyl-L-alanine amidase</fullName>
    </submittedName>
</protein>
<dbReference type="InterPro" id="IPR017853">
    <property type="entry name" value="GH"/>
</dbReference>
<dbReference type="Pfam" id="PF01183">
    <property type="entry name" value="Glyco_hydro_25"/>
    <property type="match status" value="1"/>
</dbReference>
<evidence type="ECO:0000256" key="1">
    <source>
        <dbReference type="ARBA" id="ARBA00010646"/>
    </source>
</evidence>
<dbReference type="GO" id="GO:0009253">
    <property type="term" value="P:peptidoglycan catabolic process"/>
    <property type="evidence" value="ECO:0007669"/>
    <property type="project" value="InterPro"/>
</dbReference>
<reference evidence="2 3" key="1">
    <citation type="submission" date="2017-09" db="EMBL/GenBank/DDBJ databases">
        <title>Large-scale bioinformatics analysis of Bacillus genomes uncovers conserved roles of natural products in bacterial physiology.</title>
        <authorList>
            <consortium name="Agbiome Team Llc"/>
            <person name="Bleich R.M."/>
            <person name="Grubbs K.J."/>
            <person name="Santa Maria K.C."/>
            <person name="Allen S.E."/>
            <person name="Farag S."/>
            <person name="Shank E.A."/>
            <person name="Bowers A."/>
        </authorList>
    </citation>
    <scope>NUCLEOTIDE SEQUENCE [LARGE SCALE GENOMIC DNA]</scope>
    <source>
        <strain evidence="2 3">AFS089089</strain>
    </source>
</reference>
<comment type="similarity">
    <text evidence="1">Belongs to the glycosyl hydrolase 25 family.</text>
</comment>
<accession>A0A9X6Y815</accession>
<organism evidence="2 3">
    <name type="scientific">Bacillus thuringiensis</name>
    <dbReference type="NCBI Taxonomy" id="1428"/>
    <lineage>
        <taxon>Bacteria</taxon>
        <taxon>Bacillati</taxon>
        <taxon>Bacillota</taxon>
        <taxon>Bacilli</taxon>
        <taxon>Bacillales</taxon>
        <taxon>Bacillaceae</taxon>
        <taxon>Bacillus</taxon>
        <taxon>Bacillus cereus group</taxon>
    </lineage>
</organism>
<dbReference type="GO" id="GO:0016052">
    <property type="term" value="P:carbohydrate catabolic process"/>
    <property type="evidence" value="ECO:0007669"/>
    <property type="project" value="TreeGrafter"/>
</dbReference>
<gene>
    <name evidence="2" type="ORF">CON71_28710</name>
</gene>
<dbReference type="Proteomes" id="UP000220702">
    <property type="component" value="Unassembled WGS sequence"/>
</dbReference>
<dbReference type="PANTHER" id="PTHR34135:SF1">
    <property type="entry name" value="GLYCOSYL HYDROLASE FAMILY 25"/>
    <property type="match status" value="1"/>
</dbReference>
<dbReference type="PROSITE" id="PS51904">
    <property type="entry name" value="GLYCOSYL_HYDROL_F25_2"/>
    <property type="match status" value="1"/>
</dbReference>
<dbReference type="AlphaFoldDB" id="A0A9X6Y815"/>
<dbReference type="EMBL" id="NVNL01000059">
    <property type="protein sequence ID" value="PEA86660.1"/>
    <property type="molecule type" value="Genomic_DNA"/>
</dbReference>
<evidence type="ECO:0000313" key="3">
    <source>
        <dbReference type="Proteomes" id="UP000220702"/>
    </source>
</evidence>